<accession>A0A1U7LH52</accession>
<evidence type="ECO:0000256" key="2">
    <source>
        <dbReference type="SAM" id="Phobius"/>
    </source>
</evidence>
<feature type="transmembrane region" description="Helical" evidence="2">
    <location>
        <begin position="239"/>
        <end position="261"/>
    </location>
</feature>
<feature type="region of interest" description="Disordered" evidence="1">
    <location>
        <begin position="205"/>
        <end position="231"/>
    </location>
</feature>
<dbReference type="EMBL" id="LXFE01004042">
    <property type="protein sequence ID" value="OLL21977.1"/>
    <property type="molecule type" value="Genomic_DNA"/>
</dbReference>
<organism evidence="3 4">
    <name type="scientific">Neolecta irregularis (strain DAH-3)</name>
    <dbReference type="NCBI Taxonomy" id="1198029"/>
    <lineage>
        <taxon>Eukaryota</taxon>
        <taxon>Fungi</taxon>
        <taxon>Dikarya</taxon>
        <taxon>Ascomycota</taxon>
        <taxon>Taphrinomycotina</taxon>
        <taxon>Neolectales</taxon>
        <taxon>Neolectaceae</taxon>
        <taxon>Neolecta</taxon>
    </lineage>
</organism>
<keyword evidence="2" id="KW-0472">Membrane</keyword>
<reference evidence="3 4" key="1">
    <citation type="submission" date="2016-04" db="EMBL/GenBank/DDBJ databases">
        <title>Evolutionary innovation and constraint leading to complex multicellularity in the Ascomycota.</title>
        <authorList>
            <person name="Cisse O."/>
            <person name="Nguyen A."/>
            <person name="Hewitt D.A."/>
            <person name="Jedd G."/>
            <person name="Stajich J.E."/>
        </authorList>
    </citation>
    <scope>NUCLEOTIDE SEQUENCE [LARGE SCALE GENOMIC DNA]</scope>
    <source>
        <strain evidence="3 4">DAH-3</strain>
    </source>
</reference>
<proteinExistence type="predicted"/>
<evidence type="ECO:0000313" key="4">
    <source>
        <dbReference type="Proteomes" id="UP000186594"/>
    </source>
</evidence>
<keyword evidence="2" id="KW-1133">Transmembrane helix</keyword>
<name>A0A1U7LH52_NEOID</name>
<protein>
    <submittedName>
        <fullName evidence="3">Uncharacterized protein</fullName>
    </submittedName>
</protein>
<feature type="compositionally biased region" description="Polar residues" evidence="1">
    <location>
        <begin position="208"/>
        <end position="218"/>
    </location>
</feature>
<dbReference type="AlphaFoldDB" id="A0A1U7LH52"/>
<dbReference type="Proteomes" id="UP000186594">
    <property type="component" value="Unassembled WGS sequence"/>
</dbReference>
<evidence type="ECO:0000256" key="1">
    <source>
        <dbReference type="SAM" id="MobiDB-lite"/>
    </source>
</evidence>
<sequence>MDLTENIRAKIDDIRRSKTARYTSTCVTVQDRISKLTQLSANFYSKLEDALEQETTSLKPAKSNSPVSKRDSTEITFQADVNDRSSTGATEIDHEEGHYLDPVPVTYDQYITGNYKQNHHNGEEATVKHFTTNHPESQAIIPTTDSHSKSDVVSLQQDAFATSALLDENRKKLIAIRECYADTLARLDRLENDLTRISKQYEKEEQARLTSSTNSSPISKKRKREDDDTLKHSRKINKVVQMSVGFVAGAAVVGAVTNGHFW</sequence>
<keyword evidence="4" id="KW-1185">Reference proteome</keyword>
<evidence type="ECO:0000313" key="3">
    <source>
        <dbReference type="EMBL" id="OLL21977.1"/>
    </source>
</evidence>
<keyword evidence="2" id="KW-0812">Transmembrane</keyword>
<comment type="caution">
    <text evidence="3">The sequence shown here is derived from an EMBL/GenBank/DDBJ whole genome shotgun (WGS) entry which is preliminary data.</text>
</comment>
<gene>
    <name evidence="3" type="ORF">NEOLI_001789</name>
</gene>